<feature type="compositionally biased region" description="Basic and acidic residues" evidence="1">
    <location>
        <begin position="167"/>
        <end position="176"/>
    </location>
</feature>
<feature type="non-terminal residue" evidence="2">
    <location>
        <position position="221"/>
    </location>
</feature>
<protein>
    <submittedName>
        <fullName evidence="2">Uncharacterized protein</fullName>
    </submittedName>
</protein>
<feature type="region of interest" description="Disordered" evidence="1">
    <location>
        <begin position="160"/>
        <end position="191"/>
    </location>
</feature>
<comment type="caution">
    <text evidence="2">The sequence shown here is derived from an EMBL/GenBank/DDBJ whole genome shotgun (WGS) entry which is preliminary data.</text>
</comment>
<sequence>VDNTAKVCRDSIKSTLSITQNLTRDSRFASQFLLNRMNALLGGVVETNFGASGPLASTNLRSLYEAIESTQSAFMNDADNLSLFYFARSFAVVIEEAMKKENERNDLWARPDASWTNLHVGVAGRVPLTPPSAPHYQHQPPQLLGFGRPQTSPMVMTSSFGGNAGEKTWERSETARKNWTKKSSNTELDTSPEAIMGRITVYRIPTTTKPEEVRAFLEPIG</sequence>
<dbReference type="AlphaFoldDB" id="A0AAV5WD97"/>
<organism evidence="2 3">
    <name type="scientific">Pristionchus fissidentatus</name>
    <dbReference type="NCBI Taxonomy" id="1538716"/>
    <lineage>
        <taxon>Eukaryota</taxon>
        <taxon>Metazoa</taxon>
        <taxon>Ecdysozoa</taxon>
        <taxon>Nematoda</taxon>
        <taxon>Chromadorea</taxon>
        <taxon>Rhabditida</taxon>
        <taxon>Rhabditina</taxon>
        <taxon>Diplogasteromorpha</taxon>
        <taxon>Diplogasteroidea</taxon>
        <taxon>Neodiplogasteridae</taxon>
        <taxon>Pristionchus</taxon>
    </lineage>
</organism>
<dbReference type="EMBL" id="BTSY01000005">
    <property type="protein sequence ID" value="GMT29989.1"/>
    <property type="molecule type" value="Genomic_DNA"/>
</dbReference>
<evidence type="ECO:0000256" key="1">
    <source>
        <dbReference type="SAM" id="MobiDB-lite"/>
    </source>
</evidence>
<keyword evidence="3" id="KW-1185">Reference proteome</keyword>
<feature type="non-terminal residue" evidence="2">
    <location>
        <position position="1"/>
    </location>
</feature>
<evidence type="ECO:0000313" key="3">
    <source>
        <dbReference type="Proteomes" id="UP001432322"/>
    </source>
</evidence>
<evidence type="ECO:0000313" key="2">
    <source>
        <dbReference type="EMBL" id="GMT29989.1"/>
    </source>
</evidence>
<proteinExistence type="predicted"/>
<accession>A0AAV5WD97</accession>
<name>A0AAV5WD97_9BILA</name>
<reference evidence="2" key="1">
    <citation type="submission" date="2023-10" db="EMBL/GenBank/DDBJ databases">
        <title>Genome assembly of Pristionchus species.</title>
        <authorList>
            <person name="Yoshida K."/>
            <person name="Sommer R.J."/>
        </authorList>
    </citation>
    <scope>NUCLEOTIDE SEQUENCE</scope>
    <source>
        <strain evidence="2">RS5133</strain>
    </source>
</reference>
<dbReference type="Proteomes" id="UP001432322">
    <property type="component" value="Unassembled WGS sequence"/>
</dbReference>
<gene>
    <name evidence="2" type="ORF">PFISCL1PPCAC_21286</name>
</gene>